<evidence type="ECO:0000256" key="1">
    <source>
        <dbReference type="SAM" id="MobiDB-lite"/>
    </source>
</evidence>
<reference evidence="2" key="1">
    <citation type="submission" date="2014-09" db="EMBL/GenBank/DDBJ databases">
        <title>Draft genome sequence of an oleaginous Mucoromycotina fungus Mucor ambiguus NBRC6742.</title>
        <authorList>
            <person name="Takeda I."/>
            <person name="Yamane N."/>
            <person name="Morita T."/>
            <person name="Tamano K."/>
            <person name="Machida M."/>
            <person name="Baker S."/>
            <person name="Koike H."/>
        </authorList>
    </citation>
    <scope>NUCLEOTIDE SEQUENCE</scope>
    <source>
        <strain evidence="2">NBRC 6742</strain>
    </source>
</reference>
<evidence type="ECO:0000313" key="2">
    <source>
        <dbReference type="EMBL" id="GAN10321.1"/>
    </source>
</evidence>
<keyword evidence="3" id="KW-1185">Reference proteome</keyword>
<accession>A0A0C9MHU0</accession>
<sequence length="268" mass="30113">MDQLILVIHHSQPKMYILNKKNSDQPIPTQDLPIDPRLMLIATGSTTIVHGINLGIIAAGSGVANSIHSLFQTFNRSQVISDDQKVPHPKDKGQPFSSTVNMVNAAVMSHQERKQRKSSESADPRSQEASLNLDLTSRAILVEALSPTTSNWLLVLMTRPCLLMLFLFSPHNQTGPCQERPRKKDPRCCRLLKCDMPMKAHHRRYSTQLRSEWRKEQCSHSLLHSGSLHTTKKSKASSDESSSHSLFKVHLFPNISCLPDRDEGRIPT</sequence>
<protein>
    <submittedName>
        <fullName evidence="2">Uncharacterized protein</fullName>
    </submittedName>
</protein>
<dbReference type="EMBL" id="DF836632">
    <property type="protein sequence ID" value="GAN10321.1"/>
    <property type="molecule type" value="Genomic_DNA"/>
</dbReference>
<organism evidence="2">
    <name type="scientific">Mucor ambiguus</name>
    <dbReference type="NCBI Taxonomy" id="91626"/>
    <lineage>
        <taxon>Eukaryota</taxon>
        <taxon>Fungi</taxon>
        <taxon>Fungi incertae sedis</taxon>
        <taxon>Mucoromycota</taxon>
        <taxon>Mucoromycotina</taxon>
        <taxon>Mucoromycetes</taxon>
        <taxon>Mucorales</taxon>
        <taxon>Mucorineae</taxon>
        <taxon>Mucoraceae</taxon>
        <taxon>Mucor</taxon>
    </lineage>
</organism>
<name>A0A0C9MHU0_9FUNG</name>
<dbReference type="Proteomes" id="UP000053815">
    <property type="component" value="Unassembled WGS sequence"/>
</dbReference>
<feature type="compositionally biased region" description="Basic and acidic residues" evidence="1">
    <location>
        <begin position="117"/>
        <end position="126"/>
    </location>
</feature>
<feature type="region of interest" description="Disordered" evidence="1">
    <location>
        <begin position="108"/>
        <end position="129"/>
    </location>
</feature>
<proteinExistence type="predicted"/>
<evidence type="ECO:0000313" key="3">
    <source>
        <dbReference type="Proteomes" id="UP000053815"/>
    </source>
</evidence>
<gene>
    <name evidence="2" type="ORF">MAM1_0343c09859</name>
</gene>
<dbReference type="STRING" id="91626.A0A0C9MHU0"/>
<dbReference type="AlphaFoldDB" id="A0A0C9MHU0"/>